<proteinExistence type="predicted"/>
<dbReference type="RefSeq" id="WP_002593923.1">
    <property type="nucleotide sequence ID" value="NZ_KB850981.1"/>
</dbReference>
<protein>
    <submittedName>
        <fullName evidence="1">YbhB/YbcL family Raf kinase inhibitor-like protein</fullName>
    </submittedName>
</protein>
<gene>
    <name evidence="1" type="ORF">HMPREF1090_03982</name>
</gene>
<dbReference type="PATRIC" id="fig|999408.3.peg.4259"/>
<comment type="caution">
    <text evidence="1">The sequence shown here is derived from an EMBL/GenBank/DDBJ whole genome shotgun (WGS) entry which is preliminary data.</text>
</comment>
<dbReference type="InterPro" id="IPR005247">
    <property type="entry name" value="YbhB_YbcL/LppC-like"/>
</dbReference>
<accession>A0A0E2H7A3</accession>
<dbReference type="Proteomes" id="UP000013085">
    <property type="component" value="Unassembled WGS sequence"/>
</dbReference>
<reference evidence="1 2" key="1">
    <citation type="submission" date="2013-01" db="EMBL/GenBank/DDBJ databases">
        <title>The Genome Sequence of Clostridium clostridioforme 90A8.</title>
        <authorList>
            <consortium name="The Broad Institute Genome Sequencing Platform"/>
            <person name="Earl A."/>
            <person name="Ward D."/>
            <person name="Feldgarden M."/>
            <person name="Gevers D."/>
            <person name="Courvalin P."/>
            <person name="Lambert T."/>
            <person name="Walker B."/>
            <person name="Young S.K."/>
            <person name="Zeng Q."/>
            <person name="Gargeya S."/>
            <person name="Fitzgerald M."/>
            <person name="Haas B."/>
            <person name="Abouelleil A."/>
            <person name="Alvarado L."/>
            <person name="Arachchi H.M."/>
            <person name="Berlin A.M."/>
            <person name="Chapman S.B."/>
            <person name="Dewar J."/>
            <person name="Goldberg J."/>
            <person name="Griggs A."/>
            <person name="Gujja S."/>
            <person name="Hansen M."/>
            <person name="Howarth C."/>
            <person name="Imamovic A."/>
            <person name="Larimer J."/>
            <person name="McCowan C."/>
            <person name="Murphy C."/>
            <person name="Neiman D."/>
            <person name="Pearson M."/>
            <person name="Priest M."/>
            <person name="Roberts A."/>
            <person name="Saif S."/>
            <person name="Shea T."/>
            <person name="Sisk P."/>
            <person name="Sykes S."/>
            <person name="Wortman J."/>
            <person name="Nusbaum C."/>
            <person name="Birren B."/>
        </authorList>
    </citation>
    <scope>NUCLEOTIDE SEQUENCE [LARGE SCALE GENOMIC DNA]</scope>
    <source>
        <strain evidence="1 2">90A8</strain>
    </source>
</reference>
<name>A0A0E2H7A3_9FIRM</name>
<dbReference type="Pfam" id="PF01161">
    <property type="entry name" value="PBP"/>
    <property type="match status" value="1"/>
</dbReference>
<dbReference type="Gene3D" id="3.90.280.10">
    <property type="entry name" value="PEBP-like"/>
    <property type="match status" value="1"/>
</dbReference>
<dbReference type="EMBL" id="AGYR01000042">
    <property type="protein sequence ID" value="ENZ11627.1"/>
    <property type="molecule type" value="Genomic_DNA"/>
</dbReference>
<dbReference type="SUPFAM" id="SSF49777">
    <property type="entry name" value="PEBP-like"/>
    <property type="match status" value="1"/>
</dbReference>
<dbReference type="NCBIfam" id="TIGR00481">
    <property type="entry name" value="YbhB/YbcL family Raf kinase inhibitor-like protein"/>
    <property type="match status" value="1"/>
</dbReference>
<organism evidence="1 2">
    <name type="scientific">[Clostridium] clostridioforme 90A8</name>
    <dbReference type="NCBI Taxonomy" id="999408"/>
    <lineage>
        <taxon>Bacteria</taxon>
        <taxon>Bacillati</taxon>
        <taxon>Bacillota</taxon>
        <taxon>Clostridia</taxon>
        <taxon>Lachnospirales</taxon>
        <taxon>Lachnospiraceae</taxon>
        <taxon>Enterocloster</taxon>
    </lineage>
</organism>
<evidence type="ECO:0000313" key="2">
    <source>
        <dbReference type="Proteomes" id="UP000013085"/>
    </source>
</evidence>
<dbReference type="InterPro" id="IPR036610">
    <property type="entry name" value="PEBP-like_sf"/>
</dbReference>
<dbReference type="InterPro" id="IPR008914">
    <property type="entry name" value="PEBP"/>
</dbReference>
<dbReference type="HOGENOM" id="CLU_2179238_0_0_9"/>
<dbReference type="AlphaFoldDB" id="A0A0E2H7A3"/>
<dbReference type="CDD" id="cd00865">
    <property type="entry name" value="PEBP_bact_arch"/>
    <property type="match status" value="1"/>
</dbReference>
<sequence length="109" mass="11867">MIHWMAANITSNELLEDAGRNGPDIVQGVNSWICIQGGGHSGEMCGRYGGMAPPEGHGTHVYEIKVCALDTMLDLKDGFHLNQMYHGMEGHILDEAVLKGKYANQAVRS</sequence>
<evidence type="ECO:0000313" key="1">
    <source>
        <dbReference type="EMBL" id="ENZ11627.1"/>
    </source>
</evidence>